<comment type="similarity">
    <text evidence="1">Belongs to the OSBP family.</text>
</comment>
<dbReference type="GO" id="GO:0008142">
    <property type="term" value="F:oxysterol binding"/>
    <property type="evidence" value="ECO:0007669"/>
    <property type="project" value="TreeGrafter"/>
</dbReference>
<comment type="caution">
    <text evidence="2">The sequence shown here is derived from an EMBL/GenBank/DDBJ whole genome shotgun (WGS) entry which is preliminary data.</text>
</comment>
<evidence type="ECO:0000256" key="1">
    <source>
        <dbReference type="ARBA" id="ARBA00008842"/>
    </source>
</evidence>
<dbReference type="PANTHER" id="PTHR10972:SF92">
    <property type="entry name" value="OXYSTEROL BINDING PROTEIN"/>
    <property type="match status" value="1"/>
</dbReference>
<evidence type="ECO:0000313" key="3">
    <source>
        <dbReference type="Proteomes" id="UP000178129"/>
    </source>
</evidence>
<organism evidence="2 3">
    <name type="scientific">Rhynchosporium graminicola</name>
    <dbReference type="NCBI Taxonomy" id="2792576"/>
    <lineage>
        <taxon>Eukaryota</taxon>
        <taxon>Fungi</taxon>
        <taxon>Dikarya</taxon>
        <taxon>Ascomycota</taxon>
        <taxon>Pezizomycotina</taxon>
        <taxon>Leotiomycetes</taxon>
        <taxon>Helotiales</taxon>
        <taxon>Ploettnerulaceae</taxon>
        <taxon>Rhynchosporium</taxon>
    </lineage>
</organism>
<sequence length="234" mass="26339">MPNCKVRGFFSTSLYPELHGIYYLTSSSGFISEITFSGEGLFSGVRNSFEAKMYRAGDGKKKPLYIARGQWNDKFIITNSRGIKDPTTCEPCKTPASKVQMKPLEEQDSWETRKAWQHVLAALRDNNMQNIVKEKTKVEEAQRAMRKEESANGKVWEPMFFTASEDSNLFRKLAEGTPWKLSERTKGVWTFDPAKAKAAVKPYHGDLTPLGLLVGGDTTKQELSEIASIQQAKT</sequence>
<proteinExistence type="inferred from homology"/>
<accession>A0A1E1LQI2</accession>
<dbReference type="SUPFAM" id="SSF144000">
    <property type="entry name" value="Oxysterol-binding protein-like"/>
    <property type="match status" value="1"/>
</dbReference>
<keyword evidence="3" id="KW-1185">Reference proteome</keyword>
<dbReference type="InParanoid" id="A0A1E1LQI2"/>
<dbReference type="Gene3D" id="2.40.160.120">
    <property type="match status" value="1"/>
</dbReference>
<evidence type="ECO:0000313" key="2">
    <source>
        <dbReference type="EMBL" id="CZT12716.1"/>
    </source>
</evidence>
<name>A0A1E1LQI2_9HELO</name>
<dbReference type="Proteomes" id="UP000178129">
    <property type="component" value="Unassembled WGS sequence"/>
</dbReference>
<dbReference type="PANTHER" id="PTHR10972">
    <property type="entry name" value="OXYSTEROL-BINDING PROTEIN-RELATED"/>
    <property type="match status" value="1"/>
</dbReference>
<reference evidence="3" key="1">
    <citation type="submission" date="2016-03" db="EMBL/GenBank/DDBJ databases">
        <authorList>
            <person name="Ploux O."/>
        </authorList>
    </citation>
    <scope>NUCLEOTIDE SEQUENCE [LARGE SCALE GENOMIC DNA]</scope>
    <source>
        <strain evidence="3">UK7</strain>
    </source>
</reference>
<dbReference type="GO" id="GO:0016020">
    <property type="term" value="C:membrane"/>
    <property type="evidence" value="ECO:0007669"/>
    <property type="project" value="TreeGrafter"/>
</dbReference>
<dbReference type="InterPro" id="IPR000648">
    <property type="entry name" value="Oxysterol-bd"/>
</dbReference>
<dbReference type="EMBL" id="FJUW01000075">
    <property type="protein sequence ID" value="CZT12716.1"/>
    <property type="molecule type" value="Genomic_DNA"/>
</dbReference>
<dbReference type="AlphaFoldDB" id="A0A1E1LQI2"/>
<dbReference type="GO" id="GO:0005829">
    <property type="term" value="C:cytosol"/>
    <property type="evidence" value="ECO:0007669"/>
    <property type="project" value="TreeGrafter"/>
</dbReference>
<dbReference type="STRING" id="914237.A0A1E1LQI2"/>
<protein>
    <submittedName>
        <fullName evidence="2">Uncharacterized protein</fullName>
    </submittedName>
</protein>
<dbReference type="Pfam" id="PF01237">
    <property type="entry name" value="Oxysterol_BP"/>
    <property type="match status" value="1"/>
</dbReference>
<dbReference type="Gene3D" id="3.30.70.3490">
    <property type="match status" value="1"/>
</dbReference>
<dbReference type="InterPro" id="IPR037239">
    <property type="entry name" value="OSBP_sf"/>
</dbReference>
<gene>
    <name evidence="2" type="ORF">RCO7_10913</name>
</gene>